<evidence type="ECO:0000256" key="3">
    <source>
        <dbReference type="ARBA" id="ARBA00022448"/>
    </source>
</evidence>
<dbReference type="EMBL" id="JBIHSE010000001">
    <property type="protein sequence ID" value="MFH0271303.1"/>
    <property type="molecule type" value="Genomic_DNA"/>
</dbReference>
<dbReference type="Proteomes" id="UP001607221">
    <property type="component" value="Unassembled WGS sequence"/>
</dbReference>
<dbReference type="PRINTS" id="PR01021">
    <property type="entry name" value="OMPADOMAIN"/>
</dbReference>
<evidence type="ECO:0000256" key="8">
    <source>
        <dbReference type="ARBA" id="ARBA00023136"/>
    </source>
</evidence>
<dbReference type="InterPro" id="IPR006664">
    <property type="entry name" value="OMP_bac"/>
</dbReference>
<dbReference type="PANTHER" id="PTHR30329:SF21">
    <property type="entry name" value="LIPOPROTEIN YIAD-RELATED"/>
    <property type="match status" value="1"/>
</dbReference>
<dbReference type="PRINTS" id="PR01023">
    <property type="entry name" value="NAFLGMOTY"/>
</dbReference>
<evidence type="ECO:0000256" key="10">
    <source>
        <dbReference type="PROSITE-ProRule" id="PRU00473"/>
    </source>
</evidence>
<dbReference type="CDD" id="cd07185">
    <property type="entry name" value="OmpA_C-like"/>
    <property type="match status" value="1"/>
</dbReference>
<keyword evidence="4" id="KW-1134">Transmembrane beta strand</keyword>
<keyword evidence="6" id="KW-0406">Ion transport</keyword>
<evidence type="ECO:0000313" key="12">
    <source>
        <dbReference type="EMBL" id="MFH0271303.1"/>
    </source>
</evidence>
<dbReference type="Gene3D" id="2.40.160.20">
    <property type="match status" value="1"/>
</dbReference>
<evidence type="ECO:0000259" key="11">
    <source>
        <dbReference type="PROSITE" id="PS51123"/>
    </source>
</evidence>
<dbReference type="Gene3D" id="3.30.1330.60">
    <property type="entry name" value="OmpA-like domain"/>
    <property type="match status" value="1"/>
</dbReference>
<organism evidence="12 13">
    <name type="scientific">Vibrio jasicida</name>
    <dbReference type="NCBI Taxonomy" id="766224"/>
    <lineage>
        <taxon>Bacteria</taxon>
        <taxon>Pseudomonadati</taxon>
        <taxon>Pseudomonadota</taxon>
        <taxon>Gammaproteobacteria</taxon>
        <taxon>Vibrionales</taxon>
        <taxon>Vibrionaceae</taxon>
        <taxon>Vibrio</taxon>
    </lineage>
</organism>
<evidence type="ECO:0000256" key="1">
    <source>
        <dbReference type="ARBA" id="ARBA00004571"/>
    </source>
</evidence>
<protein>
    <submittedName>
        <fullName evidence="12">OmpA family protein</fullName>
    </submittedName>
</protein>
<dbReference type="PANTHER" id="PTHR30329">
    <property type="entry name" value="STATOR ELEMENT OF FLAGELLAR MOTOR COMPLEX"/>
    <property type="match status" value="1"/>
</dbReference>
<keyword evidence="3" id="KW-0813">Transport</keyword>
<sequence>MNKVLLASVAMMLASPSYGIEGLEERHQSYSSFKSHFYLGGRLGWAGFQDSCGSEADTCNDDTLGGGGYTGYQINNWFGLELGLTDYGDPYATYDTYKVNADISGVELASKLSYQLSSKWSVFSRLGASYQVINKASNLHPERNDDDWNTLISLGASYHFSKHWSLRAEYQFIDGIGGGDVLQSDLHFSSLGITYQFGQKSAPPVLKPKENNVAEPIKQLILPPVIVTEELSLGAEALFASNSTSLESNAELEKLLEALNRYEQGQVKIIGHSDSTGASAYNQNLSEQRAQEVANYLVFNGVERERITVIGAGETLPIADNNTEEGRAQNRRVEIRFETTVTNEINKDVGA</sequence>
<evidence type="ECO:0000256" key="6">
    <source>
        <dbReference type="ARBA" id="ARBA00023065"/>
    </source>
</evidence>
<dbReference type="InterPro" id="IPR036737">
    <property type="entry name" value="OmpA-like_sf"/>
</dbReference>
<comment type="caution">
    <text evidence="12">The sequence shown here is derived from an EMBL/GenBank/DDBJ whole genome shotgun (WGS) entry which is preliminary data.</text>
</comment>
<dbReference type="PROSITE" id="PS51123">
    <property type="entry name" value="OMPA_2"/>
    <property type="match status" value="1"/>
</dbReference>
<proteinExistence type="inferred from homology"/>
<keyword evidence="9" id="KW-0998">Cell outer membrane</keyword>
<reference evidence="12 13" key="1">
    <citation type="submission" date="2024-10" db="EMBL/GenBank/DDBJ databases">
        <authorList>
            <person name="Yibar A."/>
            <person name="Saticioglu I.B."/>
            <person name="Duman M."/>
            <person name="Ajmi N."/>
            <person name="Gurler F."/>
            <person name="Ay H."/>
            <person name="Onuk E."/>
            <person name="Guler S."/>
            <person name="Romalde J.L."/>
        </authorList>
    </citation>
    <scope>NUCLEOTIDE SEQUENCE [LARGE SCALE GENOMIC DNA]</scope>
    <source>
        <strain evidence="12 13">1-TCBS-A</strain>
    </source>
</reference>
<evidence type="ECO:0000256" key="7">
    <source>
        <dbReference type="ARBA" id="ARBA00023114"/>
    </source>
</evidence>
<accession>A0ABW7J890</accession>
<keyword evidence="5" id="KW-0812">Transmembrane</keyword>
<dbReference type="Pfam" id="PF01389">
    <property type="entry name" value="OmpA_membrane"/>
    <property type="match status" value="1"/>
</dbReference>
<comment type="similarity">
    <text evidence="2">Belongs to the outer membrane OOP (TC 1.B.6) superfamily. OmpA family.</text>
</comment>
<keyword evidence="8 10" id="KW-0472">Membrane</keyword>
<dbReference type="Pfam" id="PF00691">
    <property type="entry name" value="OmpA"/>
    <property type="match status" value="1"/>
</dbReference>
<evidence type="ECO:0000256" key="9">
    <source>
        <dbReference type="ARBA" id="ARBA00023237"/>
    </source>
</evidence>
<feature type="domain" description="OmpA-like" evidence="11">
    <location>
        <begin position="227"/>
        <end position="341"/>
    </location>
</feature>
<gene>
    <name evidence="12" type="ORF">ACGRHZ_08155</name>
</gene>
<keyword evidence="7" id="KW-0626">Porin</keyword>
<evidence type="ECO:0000313" key="13">
    <source>
        <dbReference type="Proteomes" id="UP001607221"/>
    </source>
</evidence>
<evidence type="ECO:0000256" key="4">
    <source>
        <dbReference type="ARBA" id="ARBA00022452"/>
    </source>
</evidence>
<evidence type="ECO:0000256" key="5">
    <source>
        <dbReference type="ARBA" id="ARBA00022692"/>
    </source>
</evidence>
<dbReference type="InterPro" id="IPR050330">
    <property type="entry name" value="Bact_OuterMem_StrucFunc"/>
</dbReference>
<dbReference type="SUPFAM" id="SSF103088">
    <property type="entry name" value="OmpA-like"/>
    <property type="match status" value="1"/>
</dbReference>
<name>A0ABW7J890_9VIBR</name>
<evidence type="ECO:0000256" key="2">
    <source>
        <dbReference type="ARBA" id="ARBA00005710"/>
    </source>
</evidence>
<dbReference type="RefSeq" id="WP_394632005.1">
    <property type="nucleotide sequence ID" value="NZ_JBIHSE010000001.1"/>
</dbReference>
<comment type="subcellular location">
    <subcellularLocation>
        <location evidence="1">Cell outer membrane</location>
        <topology evidence="1">Multi-pass membrane protein</topology>
    </subcellularLocation>
</comment>
<keyword evidence="13" id="KW-1185">Reference proteome</keyword>
<dbReference type="InterPro" id="IPR011250">
    <property type="entry name" value="OMP/PagP_B-barrel"/>
</dbReference>
<dbReference type="InterPro" id="IPR006665">
    <property type="entry name" value="OmpA-like"/>
</dbReference>
<dbReference type="InterPro" id="IPR000498">
    <property type="entry name" value="OmpA-like_TM_dom"/>
</dbReference>
<dbReference type="SUPFAM" id="SSF56925">
    <property type="entry name" value="OMPA-like"/>
    <property type="match status" value="1"/>
</dbReference>